<keyword evidence="4" id="KW-0514">Muscle protein</keyword>
<proteinExistence type="predicted"/>
<evidence type="ECO:0000256" key="4">
    <source>
        <dbReference type="ARBA" id="ARBA00023179"/>
    </source>
</evidence>
<dbReference type="PANTHER" id="PTHR48051">
    <property type="match status" value="1"/>
</dbReference>
<evidence type="ECO:0000313" key="9">
    <source>
        <dbReference type="Ensembl" id="ENSNFUP00015029188.1"/>
    </source>
</evidence>
<dbReference type="Gene3D" id="3.80.10.10">
    <property type="entry name" value="Ribonuclease Inhibitor"/>
    <property type="match status" value="2"/>
</dbReference>
<dbReference type="InterPro" id="IPR001611">
    <property type="entry name" value="Leu-rich_rpt"/>
</dbReference>
<evidence type="ECO:0000313" key="10">
    <source>
        <dbReference type="Proteomes" id="UP000694548"/>
    </source>
</evidence>
<evidence type="ECO:0000256" key="3">
    <source>
        <dbReference type="ARBA" id="ARBA00022737"/>
    </source>
</evidence>
<dbReference type="InterPro" id="IPR003591">
    <property type="entry name" value="Leu-rich_rpt_typical-subtyp"/>
</dbReference>
<comment type="function">
    <text evidence="6">Component of the sarcomeric M-band which plays a role in myocyte response to biomechanical stress. May regulate expression of other M-band proteins via an SRF-dependent pathway. Important for normal contractile function in heart.</text>
</comment>
<dbReference type="Ensembl" id="ENSNFUT00015030489.1">
    <property type="protein sequence ID" value="ENSNFUP00015029188.1"/>
    <property type="gene ID" value="ENSNFUG00015014166.1"/>
</dbReference>
<protein>
    <recommendedName>
        <fullName evidence="7">Leucine-rich repeat-containing protein 39</fullName>
    </recommendedName>
    <alternativeName>
        <fullName evidence="8">Myosin-interacting M-band-associated stress-responsive protein</fullName>
    </alternativeName>
</protein>
<reference evidence="9" key="2">
    <citation type="submission" date="2025-09" db="UniProtKB">
        <authorList>
            <consortium name="Ensembl"/>
        </authorList>
    </citation>
    <scope>IDENTIFICATION</scope>
</reference>
<dbReference type="PANTHER" id="PTHR48051:SF2">
    <property type="entry name" value="LEUCINE RICH REPEAT CONTAINING 39"/>
    <property type="match status" value="1"/>
</dbReference>
<dbReference type="GO" id="GO:0031430">
    <property type="term" value="C:M band"/>
    <property type="evidence" value="ECO:0007669"/>
    <property type="project" value="UniProtKB-SubCell"/>
</dbReference>
<evidence type="ECO:0000256" key="2">
    <source>
        <dbReference type="ARBA" id="ARBA00022614"/>
    </source>
</evidence>
<accession>A0A8C6M652</accession>
<dbReference type="InterPro" id="IPR032675">
    <property type="entry name" value="LRR_dom_sf"/>
</dbReference>
<dbReference type="PROSITE" id="PS51450">
    <property type="entry name" value="LRR"/>
    <property type="match status" value="3"/>
</dbReference>
<dbReference type="SMART" id="SM00369">
    <property type="entry name" value="LRR_TYP"/>
    <property type="match status" value="6"/>
</dbReference>
<dbReference type="Proteomes" id="UP000694548">
    <property type="component" value="Unassembled WGS sequence"/>
</dbReference>
<reference evidence="9" key="1">
    <citation type="submission" date="2025-08" db="UniProtKB">
        <authorList>
            <consortium name="Ensembl"/>
        </authorList>
    </citation>
    <scope>IDENTIFICATION</scope>
</reference>
<gene>
    <name evidence="9" type="primary">LRRC39</name>
    <name evidence="9" type="synonym">lrrc39</name>
</gene>
<evidence type="ECO:0000256" key="1">
    <source>
        <dbReference type="ARBA" id="ARBA00022490"/>
    </source>
</evidence>
<name>A0A8C6M652_NOTFU</name>
<dbReference type="SUPFAM" id="SSF52058">
    <property type="entry name" value="L domain-like"/>
    <property type="match status" value="1"/>
</dbReference>
<keyword evidence="1" id="KW-0963">Cytoplasm</keyword>
<evidence type="ECO:0000256" key="8">
    <source>
        <dbReference type="ARBA" id="ARBA00049815"/>
    </source>
</evidence>
<dbReference type="SMART" id="SM00364">
    <property type="entry name" value="LRR_BAC"/>
    <property type="match status" value="5"/>
</dbReference>
<dbReference type="GeneTree" id="ENSGT00940000158998"/>
<dbReference type="InterPro" id="IPR050216">
    <property type="entry name" value="LRR_domain-containing"/>
</dbReference>
<dbReference type="AlphaFoldDB" id="A0A8C6M652"/>
<keyword evidence="2" id="KW-0433">Leucine-rich repeat</keyword>
<evidence type="ECO:0000256" key="6">
    <source>
        <dbReference type="ARBA" id="ARBA00049587"/>
    </source>
</evidence>
<evidence type="ECO:0000256" key="5">
    <source>
        <dbReference type="ARBA" id="ARBA00037833"/>
    </source>
</evidence>
<dbReference type="Pfam" id="PF13855">
    <property type="entry name" value="LRR_8"/>
    <property type="match status" value="3"/>
</dbReference>
<keyword evidence="3" id="KW-0677">Repeat</keyword>
<keyword evidence="10" id="KW-1185">Reference proteome</keyword>
<evidence type="ECO:0000256" key="7">
    <source>
        <dbReference type="ARBA" id="ARBA00049732"/>
    </source>
</evidence>
<comment type="subcellular location">
    <subcellularLocation>
        <location evidence="5">Cytoplasm</location>
        <location evidence="5">Myofibril</location>
        <location evidence="5">Sarcomere</location>
        <location evidence="5">M line</location>
    </subcellularLocation>
</comment>
<sequence length="364" mass="41865">MVGVVACGSVSSIKALWETRIKKRKEEQEQRKNARGGATDRLGVRVWEDRVVLARLKEKLQTKDGRLVLQVENEEWKSLPGCLAQLSQVQEWQIHRAGLLKIPHFISSFQNLLVLDLSRNTLSEIPEQIGKLTRLRELMLSCNRIQFVPAELSGCESLERLDLAMNRDLNELPDQVQNKHAALGNDPQLPALNPNYTLELLQTTLRNLTRLQHLDLSMNDFSVLPACVVSLPALRWLDVGGNRLQHLPEDIHRMESLHTLWLQRNQLEKIPDNISRMESLDTLVLSGNRLRDIPALMEGMSNLRFVNFRDNPLALDLTLYPKIPAEDGEDEEDREMFGREFMQMYIRVSRERAHAALNEHRVTQ</sequence>
<organism evidence="9 10">
    <name type="scientific">Nothobranchius furzeri</name>
    <name type="common">Turquoise killifish</name>
    <dbReference type="NCBI Taxonomy" id="105023"/>
    <lineage>
        <taxon>Eukaryota</taxon>
        <taxon>Metazoa</taxon>
        <taxon>Chordata</taxon>
        <taxon>Craniata</taxon>
        <taxon>Vertebrata</taxon>
        <taxon>Euteleostomi</taxon>
        <taxon>Actinopterygii</taxon>
        <taxon>Neopterygii</taxon>
        <taxon>Teleostei</taxon>
        <taxon>Neoteleostei</taxon>
        <taxon>Acanthomorphata</taxon>
        <taxon>Ovalentaria</taxon>
        <taxon>Atherinomorphae</taxon>
        <taxon>Cyprinodontiformes</taxon>
        <taxon>Nothobranchiidae</taxon>
        <taxon>Nothobranchius</taxon>
    </lineage>
</organism>